<dbReference type="InterPro" id="IPR045885">
    <property type="entry name" value="GalNAc-T"/>
</dbReference>
<evidence type="ECO:0000256" key="5">
    <source>
        <dbReference type="ARBA" id="ARBA00022968"/>
    </source>
</evidence>
<keyword evidence="5" id="KW-0735">Signal-anchor</keyword>
<dbReference type="PROSITE" id="PS50231">
    <property type="entry name" value="RICIN_B_LECTIN"/>
    <property type="match status" value="1"/>
</dbReference>
<dbReference type="Proteomes" id="UP000322000">
    <property type="component" value="Chromosome 13"/>
</dbReference>
<dbReference type="RefSeq" id="XP_026736743.1">
    <property type="nucleotide sequence ID" value="XM_026880942.1"/>
</dbReference>
<organism evidence="13 14">
    <name type="scientific">Trichoplusia ni</name>
    <name type="common">Cabbage looper</name>
    <dbReference type="NCBI Taxonomy" id="7111"/>
    <lineage>
        <taxon>Eukaryota</taxon>
        <taxon>Metazoa</taxon>
        <taxon>Ecdysozoa</taxon>
        <taxon>Arthropoda</taxon>
        <taxon>Hexapoda</taxon>
        <taxon>Insecta</taxon>
        <taxon>Pterygota</taxon>
        <taxon>Neoptera</taxon>
        <taxon>Endopterygota</taxon>
        <taxon>Lepidoptera</taxon>
        <taxon>Glossata</taxon>
        <taxon>Ditrysia</taxon>
        <taxon>Noctuoidea</taxon>
        <taxon>Noctuidae</taxon>
        <taxon>Plusiinae</taxon>
        <taxon>Trichoplusia</taxon>
    </lineage>
</organism>
<gene>
    <name evidence="14" type="primary">LOC113500235</name>
</gene>
<accession>A0A7E5W7U3</accession>
<dbReference type="InterPro" id="IPR035992">
    <property type="entry name" value="Ricin_B-like_lectins"/>
</dbReference>
<keyword evidence="13" id="KW-1185">Reference proteome</keyword>
<evidence type="ECO:0000256" key="1">
    <source>
        <dbReference type="ARBA" id="ARBA00004323"/>
    </source>
</evidence>
<evidence type="ECO:0000256" key="9">
    <source>
        <dbReference type="ARBA" id="ARBA00023157"/>
    </source>
</evidence>
<keyword evidence="8 11" id="KW-0472">Membrane</keyword>
<evidence type="ECO:0000256" key="10">
    <source>
        <dbReference type="SAM" id="MobiDB-lite"/>
    </source>
</evidence>
<protein>
    <submittedName>
        <fullName evidence="14">Uncharacterized protein LOC113500235</fullName>
    </submittedName>
</protein>
<reference evidence="14" key="1">
    <citation type="submission" date="2025-08" db="UniProtKB">
        <authorList>
            <consortium name="RefSeq"/>
        </authorList>
    </citation>
    <scope>IDENTIFICATION</scope>
</reference>
<dbReference type="GO" id="GO:0030246">
    <property type="term" value="F:carbohydrate binding"/>
    <property type="evidence" value="ECO:0007669"/>
    <property type="project" value="UniProtKB-KW"/>
</dbReference>
<dbReference type="AlphaFoldDB" id="A0A7E5W7U3"/>
<feature type="compositionally biased region" description="Basic and acidic residues" evidence="10">
    <location>
        <begin position="1012"/>
        <end position="1032"/>
    </location>
</feature>
<keyword evidence="9" id="KW-1015">Disulfide bond</keyword>
<feature type="region of interest" description="Disordered" evidence="10">
    <location>
        <begin position="1174"/>
        <end position="1228"/>
    </location>
</feature>
<name>A0A7E5W7U3_TRINI</name>
<feature type="transmembrane region" description="Helical" evidence="11">
    <location>
        <begin position="12"/>
        <end position="29"/>
    </location>
</feature>
<dbReference type="InParanoid" id="A0A7E5W7U3"/>
<comment type="subcellular location">
    <subcellularLocation>
        <location evidence="1">Golgi apparatus membrane</location>
        <topology evidence="1">Single-pass type II membrane protein</topology>
    </subcellularLocation>
</comment>
<dbReference type="CDD" id="cd02510">
    <property type="entry name" value="pp-GalNAc-T"/>
    <property type="match status" value="1"/>
</dbReference>
<proteinExistence type="inferred from homology"/>
<keyword evidence="7" id="KW-0333">Golgi apparatus</keyword>
<keyword evidence="3 11" id="KW-0812">Transmembrane</keyword>
<dbReference type="SMART" id="SM00458">
    <property type="entry name" value="RICIN"/>
    <property type="match status" value="1"/>
</dbReference>
<evidence type="ECO:0000256" key="3">
    <source>
        <dbReference type="ARBA" id="ARBA00022692"/>
    </source>
</evidence>
<keyword evidence="6 11" id="KW-1133">Transmembrane helix</keyword>
<dbReference type="PANTHER" id="PTHR11675:SF43">
    <property type="entry name" value="POLYPEPTIDE N-ACETYLGALACTOSAMINYLTRANSFERASE 1"/>
    <property type="match status" value="1"/>
</dbReference>
<feature type="compositionally biased region" description="Basic residues" evidence="10">
    <location>
        <begin position="665"/>
        <end position="693"/>
    </location>
</feature>
<dbReference type="Gene3D" id="2.80.10.50">
    <property type="match status" value="1"/>
</dbReference>
<dbReference type="InterPro" id="IPR000772">
    <property type="entry name" value="Ricin_B_lectin"/>
</dbReference>
<evidence type="ECO:0000256" key="6">
    <source>
        <dbReference type="ARBA" id="ARBA00022989"/>
    </source>
</evidence>
<evidence type="ECO:0000256" key="2">
    <source>
        <dbReference type="ARBA" id="ARBA00005680"/>
    </source>
</evidence>
<dbReference type="KEGG" id="tnl:113500235"/>
<evidence type="ECO:0000313" key="13">
    <source>
        <dbReference type="Proteomes" id="UP000322000"/>
    </source>
</evidence>
<evidence type="ECO:0000256" key="4">
    <source>
        <dbReference type="ARBA" id="ARBA00022734"/>
    </source>
</evidence>
<dbReference type="Pfam" id="PF00652">
    <property type="entry name" value="Ricin_B_lectin"/>
    <property type="match status" value="1"/>
</dbReference>
<dbReference type="GeneID" id="113500235"/>
<dbReference type="GO" id="GO:0000139">
    <property type="term" value="C:Golgi membrane"/>
    <property type="evidence" value="ECO:0007669"/>
    <property type="project" value="UniProtKB-SubCell"/>
</dbReference>
<evidence type="ECO:0000313" key="14">
    <source>
        <dbReference type="RefSeq" id="XP_026736743.1"/>
    </source>
</evidence>
<dbReference type="GO" id="GO:0004653">
    <property type="term" value="F:polypeptide N-acetylgalactosaminyltransferase activity"/>
    <property type="evidence" value="ECO:0007669"/>
    <property type="project" value="TreeGrafter"/>
</dbReference>
<dbReference type="SUPFAM" id="SSF50370">
    <property type="entry name" value="Ricin B-like lectins"/>
    <property type="match status" value="1"/>
</dbReference>
<dbReference type="Pfam" id="PF00535">
    <property type="entry name" value="Glycos_transf_2"/>
    <property type="match status" value="1"/>
</dbReference>
<feature type="compositionally biased region" description="Basic and acidic residues" evidence="10">
    <location>
        <begin position="1048"/>
        <end position="1092"/>
    </location>
</feature>
<evidence type="ECO:0000256" key="11">
    <source>
        <dbReference type="SAM" id="Phobius"/>
    </source>
</evidence>
<dbReference type="GO" id="GO:0006493">
    <property type="term" value="P:protein O-linked glycosylation"/>
    <property type="evidence" value="ECO:0007669"/>
    <property type="project" value="TreeGrafter"/>
</dbReference>
<dbReference type="SUPFAM" id="SSF53448">
    <property type="entry name" value="Nucleotide-diphospho-sugar transferases"/>
    <property type="match status" value="1"/>
</dbReference>
<sequence length="1228" mass="137570">MVYFPVRKCYQAAKVLVLVVLVVTILALFEQWRGGKRNARAAYSDPLEAEYEREILEDEARIIPGLGEGGAAAHLIGEEKKLGEESEKKLAINVYLSDRIPYNRTLKDFRNPACKRVIYDSELPSASVILIFHNEPYSVVVRTIWSVVNSARRSNPWFQNANFVDRQTGRDMGTGYPGQDPNSPFVYLKEIILVDDNSTLPELKGKLSHYVRTRLPPDLIRILRLPDRVGLTRARLAGARYAAGDVIVFLDSHCESQPDWLRPLLQAIKDRPHAVVVPIIDVIESTNFYYSVLDATTFQVGGFSFMGHFTWTDVPEREKKRRGSDISPTWSPTMAGGLFAISRSYFWELGAYDEQMGGWGGENLEMSFRIWQCGGTLETIPCSRVGHVFRSFHPYGMPAYMDTHGINTARMAEVWMDEYAELFYLHRPDLRNNPKIGDVTHRKVLREKLKCKSFQWYLDNIYKEKFVPVRDVYGYGRFKNDATQMCLDTLQREAEASPLGCYPCHPELQATQYFSFSLTGELRDEFNCATVQPSRLQAESRTSEVVRPVVMTACHGNGREQKWRRLASGQLQHAATRLCLDAPRDVADVRATLCRPDAATQYWAIDYTEDNNFHASDLRFGPEREQRLNRLRGQRRISRSLLSYPETSGNVLEDTRRDDGDNGTIRRHTHKHQQGKHHKRHGRKRSRSSKKRTKNKFILKILRTLMNGTEEHLEVDIHCKHRQLFPNNSFVRDLVTILNEKNVKVINNGRVFERNKVTELDTHRPQKVLNKMEIEELQPPEQSQAPVGGLQMREGQLSQKQIIQQLKQRMKKPKLGGDVQSVITREALGGGGGGLGVGGGGLGVGGALAAGRVVQADTGPGPALGPLGVGGLGSLASLRIPSPHHGAQRDGDKKIIIEDFVEVKRLTASTQPPSGASVKNSMEGMVSGPVEIEFLEVLEEALRQSTLLLHRGRIRETASIDYNIVSKTPTLIYPDAATMSPCPPRSVPESGEGGAGKEGESGADDQPLMDDSMDRSNGREDWPVDGTGESRFRRNNSRGRPQRRQHSRERDSERERLVERQSQRMSGSERDSSGEREREHVHSAHCKHKEDAPSDTDVEYTRDEQLTAFQPLYSRSTNNNAAANSSGEAAPVKVVMRSNLTFNLGDEFFAWKNRATDDLVNEFLGELYIPSNSSERAFDRPAGARAGPAGLGPSPGAGPSEPRLSQDESGHNSNSQHHSSSSSDSSGD</sequence>
<dbReference type="OrthoDB" id="416652at2759"/>
<evidence type="ECO:0000256" key="7">
    <source>
        <dbReference type="ARBA" id="ARBA00023034"/>
    </source>
</evidence>
<keyword evidence="4" id="KW-0430">Lectin</keyword>
<comment type="similarity">
    <text evidence="2">Belongs to the glycosyltransferase 2 family. GalNAc-T subfamily.</text>
</comment>
<evidence type="ECO:0000259" key="12">
    <source>
        <dbReference type="SMART" id="SM00458"/>
    </source>
</evidence>
<feature type="compositionally biased region" description="Low complexity" evidence="10">
    <location>
        <begin position="1211"/>
        <end position="1228"/>
    </location>
</feature>
<feature type="region of interest" description="Disordered" evidence="10">
    <location>
        <begin position="648"/>
        <end position="693"/>
    </location>
</feature>
<dbReference type="PANTHER" id="PTHR11675">
    <property type="entry name" value="N-ACETYLGALACTOSAMINYLTRANSFERASE"/>
    <property type="match status" value="1"/>
</dbReference>
<feature type="domain" description="Ricin B lectin" evidence="12">
    <location>
        <begin position="473"/>
        <end position="606"/>
    </location>
</feature>
<dbReference type="InterPro" id="IPR001173">
    <property type="entry name" value="Glyco_trans_2-like"/>
</dbReference>
<evidence type="ECO:0000256" key="8">
    <source>
        <dbReference type="ARBA" id="ARBA00023136"/>
    </source>
</evidence>
<dbReference type="Gene3D" id="3.90.550.10">
    <property type="entry name" value="Spore Coat Polysaccharide Biosynthesis Protein SpsA, Chain A"/>
    <property type="match status" value="2"/>
</dbReference>
<feature type="region of interest" description="Disordered" evidence="10">
    <location>
        <begin position="974"/>
        <end position="1098"/>
    </location>
</feature>
<feature type="compositionally biased region" description="Basic residues" evidence="10">
    <location>
        <begin position="1033"/>
        <end position="1047"/>
    </location>
</feature>
<dbReference type="InterPro" id="IPR029044">
    <property type="entry name" value="Nucleotide-diphossugar_trans"/>
</dbReference>